<evidence type="ECO:0000256" key="5">
    <source>
        <dbReference type="SAM" id="Phobius"/>
    </source>
</evidence>
<evidence type="ECO:0000259" key="7">
    <source>
        <dbReference type="PROSITE" id="PS50885"/>
    </source>
</evidence>
<dbReference type="AlphaFoldDB" id="A0A2Z2NLL3"/>
<dbReference type="Gene3D" id="3.30.450.20">
    <property type="entry name" value="PAS domain"/>
    <property type="match status" value="1"/>
</dbReference>
<dbReference type="RefSeq" id="WP_205737877.1">
    <property type="nucleotide sequence ID" value="NZ_CP018632.1"/>
</dbReference>
<organism evidence="8 9">
    <name type="scientific">Granulosicoccus antarcticus IMCC3135</name>
    <dbReference type="NCBI Taxonomy" id="1192854"/>
    <lineage>
        <taxon>Bacteria</taxon>
        <taxon>Pseudomonadati</taxon>
        <taxon>Pseudomonadota</taxon>
        <taxon>Gammaproteobacteria</taxon>
        <taxon>Chromatiales</taxon>
        <taxon>Granulosicoccaceae</taxon>
        <taxon>Granulosicoccus</taxon>
    </lineage>
</organism>
<dbReference type="SUPFAM" id="SSF58104">
    <property type="entry name" value="Methyl-accepting chemotaxis protein (MCP) signaling domain"/>
    <property type="match status" value="1"/>
</dbReference>
<comment type="similarity">
    <text evidence="3">Belongs to the methyl-accepting chemotaxis (MCP) protein family.</text>
</comment>
<dbReference type="SMART" id="SM00283">
    <property type="entry name" value="MA"/>
    <property type="match status" value="1"/>
</dbReference>
<evidence type="ECO:0000313" key="8">
    <source>
        <dbReference type="EMBL" id="ASJ70668.1"/>
    </source>
</evidence>
<dbReference type="Gene3D" id="6.10.340.10">
    <property type="match status" value="1"/>
</dbReference>
<keyword evidence="5" id="KW-1133">Transmembrane helix</keyword>
<name>A0A2Z2NLL3_9GAMM</name>
<dbReference type="InterPro" id="IPR003660">
    <property type="entry name" value="HAMP_dom"/>
</dbReference>
<keyword evidence="9" id="KW-1185">Reference proteome</keyword>
<gene>
    <name evidence="8" type="primary">tar</name>
    <name evidence="8" type="ORF">IMCC3135_02775</name>
</gene>
<evidence type="ECO:0000256" key="4">
    <source>
        <dbReference type="PROSITE-ProRule" id="PRU00284"/>
    </source>
</evidence>
<evidence type="ECO:0000256" key="3">
    <source>
        <dbReference type="ARBA" id="ARBA00029447"/>
    </source>
</evidence>
<comment type="subcellular location">
    <subcellularLocation>
        <location evidence="1">Membrane</location>
    </subcellularLocation>
</comment>
<reference evidence="8 9" key="1">
    <citation type="submission" date="2016-12" db="EMBL/GenBank/DDBJ databases">
        <authorList>
            <person name="Song W.-J."/>
            <person name="Kurnit D.M."/>
        </authorList>
    </citation>
    <scope>NUCLEOTIDE SEQUENCE [LARGE SCALE GENOMIC DNA]</scope>
    <source>
        <strain evidence="8 9">IMCC3135</strain>
    </source>
</reference>
<dbReference type="Gene3D" id="1.10.287.950">
    <property type="entry name" value="Methyl-accepting chemotaxis protein"/>
    <property type="match status" value="1"/>
</dbReference>
<accession>A0A2Z2NLL3</accession>
<dbReference type="PROSITE" id="PS50111">
    <property type="entry name" value="CHEMOTAXIS_TRANSDUC_2"/>
    <property type="match status" value="1"/>
</dbReference>
<feature type="transmembrane region" description="Helical" evidence="5">
    <location>
        <begin position="95"/>
        <end position="117"/>
    </location>
</feature>
<feature type="domain" description="Methyl-accepting transducer" evidence="6">
    <location>
        <begin position="386"/>
        <end position="622"/>
    </location>
</feature>
<keyword evidence="5" id="KW-0472">Membrane</keyword>
<dbReference type="Pfam" id="PF00015">
    <property type="entry name" value="MCPsignal"/>
    <property type="match status" value="1"/>
</dbReference>
<keyword evidence="5" id="KW-0812">Transmembrane</keyword>
<dbReference type="KEGG" id="gai:IMCC3135_02775"/>
<dbReference type="PROSITE" id="PS50885">
    <property type="entry name" value="HAMP"/>
    <property type="match status" value="2"/>
</dbReference>
<dbReference type="GO" id="GO:0006935">
    <property type="term" value="P:chemotaxis"/>
    <property type="evidence" value="ECO:0007669"/>
    <property type="project" value="UniProtKB-ARBA"/>
</dbReference>
<dbReference type="InterPro" id="IPR004089">
    <property type="entry name" value="MCPsignal_dom"/>
</dbReference>
<dbReference type="GO" id="GO:0016020">
    <property type="term" value="C:membrane"/>
    <property type="evidence" value="ECO:0007669"/>
    <property type="project" value="UniProtKB-SubCell"/>
</dbReference>
<evidence type="ECO:0000256" key="2">
    <source>
        <dbReference type="ARBA" id="ARBA00023224"/>
    </source>
</evidence>
<keyword evidence="2 4" id="KW-0807">Transducer</keyword>
<proteinExistence type="inferred from homology"/>
<feature type="domain" description="HAMP" evidence="7">
    <location>
        <begin position="315"/>
        <end position="367"/>
    </location>
</feature>
<dbReference type="PANTHER" id="PTHR32089:SF112">
    <property type="entry name" value="LYSOZYME-LIKE PROTEIN-RELATED"/>
    <property type="match status" value="1"/>
</dbReference>
<dbReference type="GO" id="GO:0007165">
    <property type="term" value="P:signal transduction"/>
    <property type="evidence" value="ECO:0007669"/>
    <property type="project" value="UniProtKB-KW"/>
</dbReference>
<feature type="domain" description="HAMP" evidence="7">
    <location>
        <begin position="119"/>
        <end position="173"/>
    </location>
</feature>
<evidence type="ECO:0000259" key="6">
    <source>
        <dbReference type="PROSITE" id="PS50111"/>
    </source>
</evidence>
<dbReference type="EMBL" id="CP018632">
    <property type="protein sequence ID" value="ASJ70668.1"/>
    <property type="molecule type" value="Genomic_DNA"/>
</dbReference>
<sequence length="632" mass="69424">MKLLSLSKYCLATASLLLLTILLTVIAIGYNQRALTNSQELRYQSYLAADERHQSADDSHAQEALIVRPIDGPHSLPEQRIDETVQRRQTWINRLLASLMALTGIGFAMAIVCFLGFRSRLLQPLAQISHALQSVAATVDADPQPLSMDRSDEIGEVARHYDGMLQRFNNVLDETHRETETALRVQKALDSSASSILVADENDHVVYMNAFGRKTMDVIEPYIRKSYPDFSKDEMHRWCWYDLHPMPERRAALKDLSSRHEEIIEFEGHSFRLHVNPVLNARGQYLGVIAECQNVTQKIEAEREREMQTERQLAQHVNTQVNQLLEIVNSAVKGDLTCQVTVKGEDAVGRVGEGIEALLQEFRGNLTHIRSSSFALSTSSTTLSEASVEISKMTLEGSTDIVSMHESSNAMKGDVSSVATAMEAMSAAIRHIAQNAGEAALVANQAVELAQSTDTTVRELSESSTSIGSVLKVITSIAEQTNLLALNATIEAARAGDAGKGFAVVANEVKELAKETARATEQIAGIIDTIQTNSGNAVVAITSIGNTINKINDIQNDIAQAVDEQTANTLDMSRNVQNAVVNSDNISRYSQNTLSDIAMVKLGTDRLTAVSDEISQMADQLRCRIERYKLEA</sequence>
<evidence type="ECO:0000256" key="1">
    <source>
        <dbReference type="ARBA" id="ARBA00004370"/>
    </source>
</evidence>
<dbReference type="SMART" id="SM00304">
    <property type="entry name" value="HAMP"/>
    <property type="match status" value="2"/>
</dbReference>
<evidence type="ECO:0000313" key="9">
    <source>
        <dbReference type="Proteomes" id="UP000250079"/>
    </source>
</evidence>
<protein>
    <submittedName>
        <fullName evidence="8">Methyl-accepting chemotaxis protein II</fullName>
    </submittedName>
</protein>
<dbReference type="PANTHER" id="PTHR32089">
    <property type="entry name" value="METHYL-ACCEPTING CHEMOTAXIS PROTEIN MCPB"/>
    <property type="match status" value="1"/>
</dbReference>
<dbReference type="Pfam" id="PF00672">
    <property type="entry name" value="HAMP"/>
    <property type="match status" value="1"/>
</dbReference>
<dbReference type="Proteomes" id="UP000250079">
    <property type="component" value="Chromosome"/>
</dbReference>